<dbReference type="EMBL" id="CP041046">
    <property type="protein sequence ID" value="QDE37841.1"/>
    <property type="molecule type" value="Genomic_DNA"/>
</dbReference>
<dbReference type="AlphaFoldDB" id="A0A4Y5YY37"/>
<gene>
    <name evidence="2" type="ORF">FIV34_00800</name>
</gene>
<reference evidence="2 3" key="1">
    <citation type="submission" date="2019-06" db="EMBL/GenBank/DDBJ databases">
        <title>A complete genome sequence for Luteibacter pinisoli MAH-14.</title>
        <authorList>
            <person name="Baltrus D.A."/>
        </authorList>
    </citation>
    <scope>NUCLEOTIDE SEQUENCE [LARGE SCALE GENOMIC DNA]</scope>
    <source>
        <strain evidence="2 3">MAH-14</strain>
    </source>
</reference>
<keyword evidence="1" id="KW-1133">Transmembrane helix</keyword>
<keyword evidence="1" id="KW-0812">Transmembrane</keyword>
<keyword evidence="3" id="KW-1185">Reference proteome</keyword>
<feature type="transmembrane region" description="Helical" evidence="1">
    <location>
        <begin position="32"/>
        <end position="50"/>
    </location>
</feature>
<protein>
    <submittedName>
        <fullName evidence="2">Uncharacterized protein</fullName>
    </submittedName>
</protein>
<dbReference type="OrthoDB" id="7068551at2"/>
<evidence type="ECO:0000256" key="1">
    <source>
        <dbReference type="SAM" id="Phobius"/>
    </source>
</evidence>
<evidence type="ECO:0000313" key="3">
    <source>
        <dbReference type="Proteomes" id="UP000316093"/>
    </source>
</evidence>
<sequence>MTDTTPPVRATLDQDVIDAWQVALAEYKRKGGWVYAIATACALASVAWWIATRQRLAMTGLVAGLGIGAIYDARARQHLRCPHCGQPPIYGGRRQDVLTMQWCPHCYYWLRKPW</sequence>
<name>A0A4Y5YY37_9GAMM</name>
<organism evidence="2 3">
    <name type="scientific">Luteibacter pinisoli</name>
    <dbReference type="NCBI Taxonomy" id="2589080"/>
    <lineage>
        <taxon>Bacteria</taxon>
        <taxon>Pseudomonadati</taxon>
        <taxon>Pseudomonadota</taxon>
        <taxon>Gammaproteobacteria</taxon>
        <taxon>Lysobacterales</taxon>
        <taxon>Rhodanobacteraceae</taxon>
        <taxon>Luteibacter</taxon>
    </lineage>
</organism>
<dbReference type="KEGG" id="lpy:FIV34_00800"/>
<dbReference type="RefSeq" id="WP_139978720.1">
    <property type="nucleotide sequence ID" value="NZ_CP041046.1"/>
</dbReference>
<evidence type="ECO:0000313" key="2">
    <source>
        <dbReference type="EMBL" id="QDE37841.1"/>
    </source>
</evidence>
<keyword evidence="1" id="KW-0472">Membrane</keyword>
<accession>A0A4Y5YY37</accession>
<dbReference type="Proteomes" id="UP000316093">
    <property type="component" value="Chromosome"/>
</dbReference>
<feature type="transmembrane region" description="Helical" evidence="1">
    <location>
        <begin position="56"/>
        <end position="73"/>
    </location>
</feature>
<proteinExistence type="predicted"/>